<dbReference type="PROSITE" id="PS51257">
    <property type="entry name" value="PROKAR_LIPOPROTEIN"/>
    <property type="match status" value="1"/>
</dbReference>
<proteinExistence type="predicted"/>
<evidence type="ECO:0008006" key="3">
    <source>
        <dbReference type="Google" id="ProtNLM"/>
    </source>
</evidence>
<dbReference type="EMBL" id="LWDL01000013">
    <property type="protein sequence ID" value="OQW52313.1"/>
    <property type="molecule type" value="Genomic_DNA"/>
</dbReference>
<name>A0A1W9HXY6_9HYPH</name>
<protein>
    <recommendedName>
        <fullName evidence="3">DUF3313 domain-containing protein</fullName>
    </recommendedName>
</protein>
<comment type="caution">
    <text evidence="1">The sequence shown here is derived from an EMBL/GenBank/DDBJ whole genome shotgun (WGS) entry which is preliminary data.</text>
</comment>
<dbReference type="RefSeq" id="WP_376802332.1">
    <property type="nucleotide sequence ID" value="NZ_DBNB01000034.1"/>
</dbReference>
<evidence type="ECO:0000313" key="1">
    <source>
        <dbReference type="EMBL" id="OQW52313.1"/>
    </source>
</evidence>
<accession>A0A1W9HXY6</accession>
<sequence>MRLSIALQAALLAASCAQSPLTRSGSLSSYEGLERSDGVLTQTKFRVSKEPVLAARTVNLLPVVISDAARSSGLSAEQYALVSNTINRALCAGLSERFRVVLSSEPADLTVQSFVTALSPTDVAAAGVSSIASIGGSVAGAVIGVPLRVPRLPIGLGGLSVEAQAVTSTKRQLAAMTWARGADVITTRARASEEADAYALAAEFGGDFSYLLVTGDDPIKRPALALPSAASVGEFLGSDPKEALCGTFGRNPGISGVLGGIVGLPPSATDAGATRR</sequence>
<dbReference type="InterPro" id="IPR021747">
    <property type="entry name" value="DUF3313"/>
</dbReference>
<dbReference type="AlphaFoldDB" id="A0A1W9HXY6"/>
<gene>
    <name evidence="1" type="ORF">A4S15_08010</name>
</gene>
<dbReference type="Proteomes" id="UP000192872">
    <property type="component" value="Unassembled WGS sequence"/>
</dbReference>
<reference evidence="1 2" key="1">
    <citation type="journal article" date="2017" name="Water Res.">
        <title>Comammox in drinking water systems.</title>
        <authorList>
            <person name="Wang Y."/>
            <person name="Ma L."/>
            <person name="Mao Y."/>
            <person name="Jiang X."/>
            <person name="Xia Y."/>
            <person name="Yu K."/>
            <person name="Li B."/>
            <person name="Zhang T."/>
        </authorList>
    </citation>
    <scope>NUCLEOTIDE SEQUENCE [LARGE SCALE GENOMIC DNA]</scope>
    <source>
        <strain evidence="1">SG_bin8</strain>
    </source>
</reference>
<evidence type="ECO:0000313" key="2">
    <source>
        <dbReference type="Proteomes" id="UP000192872"/>
    </source>
</evidence>
<organism evidence="1 2">
    <name type="scientific">Candidatus Raskinella chloraquaticus</name>
    <dbReference type="NCBI Taxonomy" id="1951219"/>
    <lineage>
        <taxon>Bacteria</taxon>
        <taxon>Pseudomonadati</taxon>
        <taxon>Pseudomonadota</taxon>
        <taxon>Alphaproteobacteria</taxon>
        <taxon>Hyphomicrobiales</taxon>
        <taxon>Phreatobacteraceae</taxon>
        <taxon>Candidatus Raskinella</taxon>
    </lineage>
</organism>
<dbReference type="Pfam" id="PF11769">
    <property type="entry name" value="DUF3313"/>
    <property type="match status" value="1"/>
</dbReference>